<dbReference type="RefSeq" id="WP_148947183.1">
    <property type="nucleotide sequence ID" value="NZ_VTEH01000009.1"/>
</dbReference>
<proteinExistence type="predicted"/>
<sequence length="111" mass="12794">MANVFNNSTVIAIIIAFSVYFIIRGIAIFLGKAGKGYMEKRNLTTEKLFFHLIGSYYIFTGLLGLFIPKLEWKTEDIYYSIGIYALVSVFFWLAIDFLMKRNSNIEQKLAD</sequence>
<dbReference type="AlphaFoldDB" id="A0A5D4KCB0"/>
<feature type="transmembrane region" description="Helical" evidence="1">
    <location>
        <begin position="79"/>
        <end position="99"/>
    </location>
</feature>
<dbReference type="EMBL" id="VTEH01000009">
    <property type="protein sequence ID" value="TYR74968.1"/>
    <property type="molecule type" value="Genomic_DNA"/>
</dbReference>
<accession>A0A5D4KCB0</accession>
<evidence type="ECO:0000313" key="3">
    <source>
        <dbReference type="Proteomes" id="UP000323317"/>
    </source>
</evidence>
<feature type="transmembrane region" description="Helical" evidence="1">
    <location>
        <begin position="48"/>
        <end position="67"/>
    </location>
</feature>
<reference evidence="2 3" key="1">
    <citation type="submission" date="2019-08" db="EMBL/GenBank/DDBJ databases">
        <title>Bacillus genomes from the desert of Cuatro Cienegas, Coahuila.</title>
        <authorList>
            <person name="Olmedo-Alvarez G."/>
        </authorList>
    </citation>
    <scope>NUCLEOTIDE SEQUENCE [LARGE SCALE GENOMIC DNA]</scope>
    <source>
        <strain evidence="2 3">CH40_1T</strain>
    </source>
</reference>
<name>A0A5D4KCB0_9BACI</name>
<keyword evidence="1" id="KW-0472">Membrane</keyword>
<comment type="caution">
    <text evidence="2">The sequence shown here is derived from an EMBL/GenBank/DDBJ whole genome shotgun (WGS) entry which is preliminary data.</text>
</comment>
<evidence type="ECO:0000256" key="1">
    <source>
        <dbReference type="SAM" id="Phobius"/>
    </source>
</evidence>
<evidence type="ECO:0008006" key="4">
    <source>
        <dbReference type="Google" id="ProtNLM"/>
    </source>
</evidence>
<dbReference type="Proteomes" id="UP000323317">
    <property type="component" value="Unassembled WGS sequence"/>
</dbReference>
<keyword evidence="1" id="KW-0812">Transmembrane</keyword>
<protein>
    <recommendedName>
        <fullName evidence="4">DUF3784 domain-containing protein</fullName>
    </recommendedName>
</protein>
<organism evidence="2 3">
    <name type="scientific">Rossellomorea vietnamensis</name>
    <dbReference type="NCBI Taxonomy" id="218284"/>
    <lineage>
        <taxon>Bacteria</taxon>
        <taxon>Bacillati</taxon>
        <taxon>Bacillota</taxon>
        <taxon>Bacilli</taxon>
        <taxon>Bacillales</taxon>
        <taxon>Bacillaceae</taxon>
        <taxon>Rossellomorea</taxon>
    </lineage>
</organism>
<keyword evidence="1" id="KW-1133">Transmembrane helix</keyword>
<evidence type="ECO:0000313" key="2">
    <source>
        <dbReference type="EMBL" id="TYR74968.1"/>
    </source>
</evidence>
<gene>
    <name evidence="2" type="ORF">FZC79_12755</name>
</gene>
<feature type="transmembrane region" description="Helical" evidence="1">
    <location>
        <begin position="6"/>
        <end position="27"/>
    </location>
</feature>